<comment type="caution">
    <text evidence="10">The sequence shown here is derived from an EMBL/GenBank/DDBJ whole genome shotgun (WGS) entry which is preliminary data.</text>
</comment>
<dbReference type="PANTHER" id="PTHR30489:SF0">
    <property type="entry name" value="LIPOPROTEIN-RELEASING SYSTEM TRANSMEMBRANE PROTEIN LOLE"/>
    <property type="match status" value="1"/>
</dbReference>
<protein>
    <submittedName>
        <fullName evidence="10">FtsX-like permease family protein</fullName>
    </submittedName>
</protein>
<evidence type="ECO:0000256" key="3">
    <source>
        <dbReference type="ARBA" id="ARBA00022475"/>
    </source>
</evidence>
<dbReference type="RefSeq" id="WP_163607537.1">
    <property type="nucleotide sequence ID" value="NZ_JAABOO010000003.1"/>
</dbReference>
<evidence type="ECO:0000256" key="1">
    <source>
        <dbReference type="ARBA" id="ARBA00004651"/>
    </source>
</evidence>
<keyword evidence="11" id="KW-1185">Reference proteome</keyword>
<feature type="domain" description="ABC3 transporter permease C-terminal" evidence="8">
    <location>
        <begin position="276"/>
        <end position="395"/>
    </location>
</feature>
<proteinExistence type="inferred from homology"/>
<keyword evidence="5 7" id="KW-1133">Transmembrane helix</keyword>
<evidence type="ECO:0000256" key="2">
    <source>
        <dbReference type="ARBA" id="ARBA00005236"/>
    </source>
</evidence>
<name>A0A6P0ULY1_9FLAO</name>
<evidence type="ECO:0000256" key="6">
    <source>
        <dbReference type="ARBA" id="ARBA00023136"/>
    </source>
</evidence>
<gene>
    <name evidence="10" type="ORF">GWK08_12390</name>
</gene>
<evidence type="ECO:0000313" key="11">
    <source>
        <dbReference type="Proteomes" id="UP000468581"/>
    </source>
</evidence>
<feature type="domain" description="MacB-like periplasmic core" evidence="9">
    <location>
        <begin position="27"/>
        <end position="245"/>
    </location>
</feature>
<dbReference type="InterPro" id="IPR051447">
    <property type="entry name" value="Lipoprotein-release_system"/>
</dbReference>
<sequence length="399" mass="44566">MYFPFYIAKRYLFSKSSQNAVNIINWVTFFVIVIGTASLFIVLSGFSGLKSFDLSFSNSFDPDMKITASTGKFFTVDSLQEKELKKIEGIASFSREIEERVFLSYKQKNDVAYVKGVDHKYNGVTQIDSLIFFGNWFNQSKEVVVGYGISIDLGLSVNDYVNSLSVIVPKLGKGSILNQARPFKELLVSASGVYSLSEDIDDKYVFAPIGTVQELLQKNPDEITGINIRMQPGASEDRIRSSVEEIFGNKVDIRNREQLNSSLYKMLNTENLATYLIFTLVLIIALFNVAGAIIMMILDKKDNLTTLFNMGATVRELKRIFFIQGILLVVIGGLSGLALGILITWLQTTFSLIMITPSLAYPMELKLMNALVVILTIFILGFIAAKISSVRISRKLISQ</sequence>
<evidence type="ECO:0000256" key="7">
    <source>
        <dbReference type="SAM" id="Phobius"/>
    </source>
</evidence>
<dbReference type="InterPro" id="IPR003838">
    <property type="entry name" value="ABC3_permease_C"/>
</dbReference>
<dbReference type="GO" id="GO:0098797">
    <property type="term" value="C:plasma membrane protein complex"/>
    <property type="evidence" value="ECO:0007669"/>
    <property type="project" value="TreeGrafter"/>
</dbReference>
<comment type="similarity">
    <text evidence="2">Belongs to the ABC-4 integral membrane protein family. LolC/E subfamily.</text>
</comment>
<dbReference type="Proteomes" id="UP000468581">
    <property type="component" value="Unassembled WGS sequence"/>
</dbReference>
<feature type="transmembrane region" description="Helical" evidence="7">
    <location>
        <begin position="319"/>
        <end position="347"/>
    </location>
</feature>
<keyword evidence="3" id="KW-1003">Cell membrane</keyword>
<accession>A0A6P0ULY1</accession>
<organism evidence="10 11">
    <name type="scientific">Leptobacterium flavescens</name>
    <dbReference type="NCBI Taxonomy" id="472055"/>
    <lineage>
        <taxon>Bacteria</taxon>
        <taxon>Pseudomonadati</taxon>
        <taxon>Bacteroidota</taxon>
        <taxon>Flavobacteriia</taxon>
        <taxon>Flavobacteriales</taxon>
        <taxon>Flavobacteriaceae</taxon>
        <taxon>Leptobacterium</taxon>
    </lineage>
</organism>
<dbReference type="Pfam" id="PF02687">
    <property type="entry name" value="FtsX"/>
    <property type="match status" value="1"/>
</dbReference>
<comment type="subcellular location">
    <subcellularLocation>
        <location evidence="1">Cell membrane</location>
        <topology evidence="1">Multi-pass membrane protein</topology>
    </subcellularLocation>
</comment>
<evidence type="ECO:0000313" key="10">
    <source>
        <dbReference type="EMBL" id="NER14244.1"/>
    </source>
</evidence>
<dbReference type="InterPro" id="IPR025857">
    <property type="entry name" value="MacB_PCD"/>
</dbReference>
<feature type="transmembrane region" description="Helical" evidence="7">
    <location>
        <begin position="272"/>
        <end position="298"/>
    </location>
</feature>
<evidence type="ECO:0000259" key="9">
    <source>
        <dbReference type="Pfam" id="PF12704"/>
    </source>
</evidence>
<feature type="transmembrane region" description="Helical" evidence="7">
    <location>
        <begin position="21"/>
        <end position="46"/>
    </location>
</feature>
<dbReference type="PANTHER" id="PTHR30489">
    <property type="entry name" value="LIPOPROTEIN-RELEASING SYSTEM TRANSMEMBRANE PROTEIN LOLE"/>
    <property type="match status" value="1"/>
</dbReference>
<feature type="transmembrane region" description="Helical" evidence="7">
    <location>
        <begin position="367"/>
        <end position="385"/>
    </location>
</feature>
<evidence type="ECO:0000256" key="4">
    <source>
        <dbReference type="ARBA" id="ARBA00022692"/>
    </source>
</evidence>
<keyword evidence="4 7" id="KW-0812">Transmembrane</keyword>
<dbReference type="EMBL" id="JAABOO010000003">
    <property type="protein sequence ID" value="NER14244.1"/>
    <property type="molecule type" value="Genomic_DNA"/>
</dbReference>
<dbReference type="Pfam" id="PF12704">
    <property type="entry name" value="MacB_PCD"/>
    <property type="match status" value="1"/>
</dbReference>
<reference evidence="10 11" key="1">
    <citation type="submission" date="2020-01" db="EMBL/GenBank/DDBJ databases">
        <title>Leptobacterium flavescens.</title>
        <authorList>
            <person name="Wang G."/>
        </authorList>
    </citation>
    <scope>NUCLEOTIDE SEQUENCE [LARGE SCALE GENOMIC DNA]</scope>
    <source>
        <strain evidence="10 11">KCTC 22160</strain>
    </source>
</reference>
<evidence type="ECO:0000256" key="5">
    <source>
        <dbReference type="ARBA" id="ARBA00022989"/>
    </source>
</evidence>
<dbReference type="GO" id="GO:0044874">
    <property type="term" value="P:lipoprotein localization to outer membrane"/>
    <property type="evidence" value="ECO:0007669"/>
    <property type="project" value="TreeGrafter"/>
</dbReference>
<evidence type="ECO:0000259" key="8">
    <source>
        <dbReference type="Pfam" id="PF02687"/>
    </source>
</evidence>
<dbReference type="AlphaFoldDB" id="A0A6P0ULY1"/>
<keyword evidence="6 7" id="KW-0472">Membrane</keyword>